<dbReference type="EMBL" id="JACAZI010000017">
    <property type="protein sequence ID" value="KAF7342426.1"/>
    <property type="molecule type" value="Genomic_DNA"/>
</dbReference>
<reference evidence="2" key="1">
    <citation type="submission" date="2020-05" db="EMBL/GenBank/DDBJ databases">
        <title>Mycena genomes resolve the evolution of fungal bioluminescence.</title>
        <authorList>
            <person name="Tsai I.J."/>
        </authorList>
    </citation>
    <scope>NUCLEOTIDE SEQUENCE</scope>
    <source>
        <strain evidence="2">CCC161011</strain>
    </source>
</reference>
<name>A0A8H6XL43_9AGAR</name>
<dbReference type="Proteomes" id="UP000620124">
    <property type="component" value="Unassembled WGS sequence"/>
</dbReference>
<feature type="compositionally biased region" description="Basic and acidic residues" evidence="1">
    <location>
        <begin position="51"/>
        <end position="67"/>
    </location>
</feature>
<organism evidence="2 3">
    <name type="scientific">Mycena venus</name>
    <dbReference type="NCBI Taxonomy" id="2733690"/>
    <lineage>
        <taxon>Eukaryota</taxon>
        <taxon>Fungi</taxon>
        <taxon>Dikarya</taxon>
        <taxon>Basidiomycota</taxon>
        <taxon>Agaricomycotina</taxon>
        <taxon>Agaricomycetes</taxon>
        <taxon>Agaricomycetidae</taxon>
        <taxon>Agaricales</taxon>
        <taxon>Marasmiineae</taxon>
        <taxon>Mycenaceae</taxon>
        <taxon>Mycena</taxon>
    </lineage>
</organism>
<dbReference type="OrthoDB" id="2987633at2759"/>
<sequence length="311" mass="34541">MRPASFASSTSPHSRHVAPRLVFASEPSFMSPCPRRTSELEFADQSLSPRVEQRRSAPVEPERVRDSVPKPRSRRCFVCGTTGRHPLDFRVCPRTTVLLRRSLAKINDDGRLVSIDDSPLPMTRHPGGVAAHMISRFNNPLRIVREPPRSTPVPCAAYVPPLPVSSELHDRVPRPSCEPNLRDPARIVPPSPESVPVPRVAHIPPPPCKFNPSSLHAIPPVDRAVLEPEHIPLRRFTSPFDCAHHDPSEALSRARALWIGVLLDSLLNSVFRSQLRAIVSLVDGLGVQDPSTLRERLQPVFTRISHLIPAT</sequence>
<protein>
    <submittedName>
        <fullName evidence="2">Uncharacterized protein</fullName>
    </submittedName>
</protein>
<gene>
    <name evidence="2" type="ORF">MVEN_01831700</name>
</gene>
<accession>A0A8H6XL43</accession>
<keyword evidence="3" id="KW-1185">Reference proteome</keyword>
<evidence type="ECO:0000313" key="3">
    <source>
        <dbReference type="Proteomes" id="UP000620124"/>
    </source>
</evidence>
<dbReference type="AlphaFoldDB" id="A0A8H6XL43"/>
<evidence type="ECO:0000313" key="2">
    <source>
        <dbReference type="EMBL" id="KAF7342426.1"/>
    </source>
</evidence>
<comment type="caution">
    <text evidence="2">The sequence shown here is derived from an EMBL/GenBank/DDBJ whole genome shotgun (WGS) entry which is preliminary data.</text>
</comment>
<feature type="region of interest" description="Disordered" evidence="1">
    <location>
        <begin position="31"/>
        <end position="67"/>
    </location>
</feature>
<proteinExistence type="predicted"/>
<evidence type="ECO:0000256" key="1">
    <source>
        <dbReference type="SAM" id="MobiDB-lite"/>
    </source>
</evidence>